<dbReference type="Pfam" id="PF08624">
    <property type="entry name" value="CRC_subunit"/>
    <property type="match status" value="1"/>
</dbReference>
<feature type="region of interest" description="Disordered" evidence="1">
    <location>
        <begin position="327"/>
        <end position="354"/>
    </location>
</feature>
<feature type="region of interest" description="Disordered" evidence="1">
    <location>
        <begin position="1"/>
        <end position="172"/>
    </location>
</feature>
<feature type="region of interest" description="Disordered" evidence="1">
    <location>
        <begin position="436"/>
        <end position="457"/>
    </location>
</feature>
<dbReference type="Proteomes" id="UP000814176">
    <property type="component" value="Unassembled WGS sequence"/>
</dbReference>
<sequence length="544" mass="58817">MAPRVAPKIRIRPPGRPPAASTSHEAPIEEEEVVITDAEEPAADDEHGDDAATPQVEDDMDVDVEVETAGGGEYGSVADPEEGEGAEDGEEATPLKRGRGRPKGSRNKAPGTSTPRAKAKVRGRGKGSRGITIKLPRRTGEEVEQGEESVAVETGTPTPVEDAPAVGVDEGPVGGGKPFRLINGQVYIIENDEYVTEDDPKGDTKIDQYGNLLGDRKFKAQTFQLPNRHPDRMYMLAIDAARTSGFRDSLYYFRRNPLAMKLGATQAEKEYLIEVGKLGSHLRTRSVTMITARSAYKLHGARTIQQGKWVIDDYYEDKALAECTAKGLKPGDPVDEPQDTAATAPEPTAAKADRMGSGMGLYRAGGPTTIFGGSGWGPYSDGPLNAVRKSLLTRDGLNEENWTYVAAQRAADMSREWADLRAEGMKVCGGILEGSASQDQAETKAKERGAAKRRKVWGEDEPMPLGVYEPHSGVVLYRSDTQPTRARWESVDDKQPVLGGTKAGSQAWGLAWVDTCMEAPSPEELDEEGAKLRAPFVQYAVQPP</sequence>
<feature type="compositionally biased region" description="Basic and acidic residues" evidence="1">
    <location>
        <begin position="441"/>
        <end position="450"/>
    </location>
</feature>
<accession>A0ABQ8JYF1</accession>
<reference evidence="2 3" key="1">
    <citation type="journal article" date="2021" name="Environ. Microbiol.">
        <title>Gene family expansions and transcriptome signatures uncover fungal adaptations to wood decay.</title>
        <authorList>
            <person name="Hage H."/>
            <person name="Miyauchi S."/>
            <person name="Viragh M."/>
            <person name="Drula E."/>
            <person name="Min B."/>
            <person name="Chaduli D."/>
            <person name="Navarro D."/>
            <person name="Favel A."/>
            <person name="Norest M."/>
            <person name="Lesage-Meessen L."/>
            <person name="Balint B."/>
            <person name="Merenyi Z."/>
            <person name="de Eugenio L."/>
            <person name="Morin E."/>
            <person name="Martinez A.T."/>
            <person name="Baldrian P."/>
            <person name="Stursova M."/>
            <person name="Martinez M.J."/>
            <person name="Novotny C."/>
            <person name="Magnuson J.K."/>
            <person name="Spatafora J.W."/>
            <person name="Maurice S."/>
            <person name="Pangilinan J."/>
            <person name="Andreopoulos W."/>
            <person name="LaButti K."/>
            <person name="Hundley H."/>
            <person name="Na H."/>
            <person name="Kuo A."/>
            <person name="Barry K."/>
            <person name="Lipzen A."/>
            <person name="Henrissat B."/>
            <person name="Riley R."/>
            <person name="Ahrendt S."/>
            <person name="Nagy L.G."/>
            <person name="Grigoriev I.V."/>
            <person name="Martin F."/>
            <person name="Rosso M.N."/>
        </authorList>
    </citation>
    <scope>NUCLEOTIDE SEQUENCE [LARGE SCALE GENOMIC DNA]</scope>
    <source>
        <strain evidence="2 3">CIRM-BRFM 1785</strain>
    </source>
</reference>
<feature type="compositionally biased region" description="Basic residues" evidence="1">
    <location>
        <begin position="117"/>
        <end position="127"/>
    </location>
</feature>
<evidence type="ECO:0000313" key="3">
    <source>
        <dbReference type="Proteomes" id="UP000814176"/>
    </source>
</evidence>
<protein>
    <submittedName>
        <fullName evidence="2">Chromatin remodelling complex Rsc7/Swp82 subunit-domain-containing protein</fullName>
    </submittedName>
</protein>
<dbReference type="EMBL" id="JADCUA010000041">
    <property type="protein sequence ID" value="KAH9829258.1"/>
    <property type="molecule type" value="Genomic_DNA"/>
</dbReference>
<evidence type="ECO:0000256" key="1">
    <source>
        <dbReference type="SAM" id="MobiDB-lite"/>
    </source>
</evidence>
<name>A0ABQ8JYF1_9APHY</name>
<feature type="compositionally biased region" description="Acidic residues" evidence="1">
    <location>
        <begin position="79"/>
        <end position="91"/>
    </location>
</feature>
<evidence type="ECO:0000313" key="2">
    <source>
        <dbReference type="EMBL" id="KAH9829258.1"/>
    </source>
</evidence>
<dbReference type="GeneID" id="72007313"/>
<organism evidence="2 3">
    <name type="scientific">Rhodofomes roseus</name>
    <dbReference type="NCBI Taxonomy" id="34475"/>
    <lineage>
        <taxon>Eukaryota</taxon>
        <taxon>Fungi</taxon>
        <taxon>Dikarya</taxon>
        <taxon>Basidiomycota</taxon>
        <taxon>Agaricomycotina</taxon>
        <taxon>Agaricomycetes</taxon>
        <taxon>Polyporales</taxon>
        <taxon>Rhodofomes</taxon>
    </lineage>
</organism>
<dbReference type="RefSeq" id="XP_047772752.1">
    <property type="nucleotide sequence ID" value="XM_047926581.1"/>
</dbReference>
<comment type="caution">
    <text evidence="2">The sequence shown here is derived from an EMBL/GenBank/DDBJ whole genome shotgun (WGS) entry which is preliminary data.</text>
</comment>
<feature type="compositionally biased region" description="Basic residues" evidence="1">
    <location>
        <begin position="96"/>
        <end position="106"/>
    </location>
</feature>
<proteinExistence type="predicted"/>
<dbReference type="InterPro" id="IPR013933">
    <property type="entry name" value="CRC_Rsc7/Swp82"/>
</dbReference>
<feature type="compositionally biased region" description="Low complexity" evidence="1">
    <location>
        <begin position="340"/>
        <end position="350"/>
    </location>
</feature>
<feature type="compositionally biased region" description="Acidic residues" evidence="1">
    <location>
        <begin position="56"/>
        <end position="66"/>
    </location>
</feature>
<keyword evidence="3" id="KW-1185">Reference proteome</keyword>
<gene>
    <name evidence="2" type="ORF">C8Q71DRAFT_843994</name>
</gene>
<feature type="compositionally biased region" description="Acidic residues" evidence="1">
    <location>
        <begin position="28"/>
        <end position="48"/>
    </location>
</feature>